<dbReference type="RefSeq" id="WP_157728537.1">
    <property type="nucleotide sequence ID" value="NZ_LT629732.1"/>
</dbReference>
<organism evidence="1 2">
    <name type="scientific">Actinopolymorpha singaporensis</name>
    <dbReference type="NCBI Taxonomy" id="117157"/>
    <lineage>
        <taxon>Bacteria</taxon>
        <taxon>Bacillati</taxon>
        <taxon>Actinomycetota</taxon>
        <taxon>Actinomycetes</taxon>
        <taxon>Propionibacteriales</taxon>
        <taxon>Actinopolymorphaceae</taxon>
        <taxon>Actinopolymorpha</taxon>
    </lineage>
</organism>
<keyword evidence="2" id="KW-1185">Reference proteome</keyword>
<dbReference type="EMBL" id="LT629732">
    <property type="protein sequence ID" value="SDS52926.1"/>
    <property type="molecule type" value="Genomic_DNA"/>
</dbReference>
<reference evidence="1 2" key="1">
    <citation type="submission" date="2016-10" db="EMBL/GenBank/DDBJ databases">
        <authorList>
            <person name="de Groot N.N."/>
        </authorList>
    </citation>
    <scope>NUCLEOTIDE SEQUENCE [LARGE SCALE GENOMIC DNA]</scope>
    <source>
        <strain evidence="1 2">DSM 22024</strain>
    </source>
</reference>
<dbReference type="Proteomes" id="UP000198983">
    <property type="component" value="Chromosome I"/>
</dbReference>
<dbReference type="AlphaFoldDB" id="A0A1H1SYY5"/>
<evidence type="ECO:0000313" key="1">
    <source>
        <dbReference type="EMBL" id="SDS52926.1"/>
    </source>
</evidence>
<accession>A0A1H1SYY5</accession>
<dbReference type="OrthoDB" id="3799654at2"/>
<proteinExistence type="predicted"/>
<gene>
    <name evidence="1" type="ORF">SAMN04489717_2982</name>
</gene>
<name>A0A1H1SYY5_9ACTN</name>
<evidence type="ECO:0000313" key="2">
    <source>
        <dbReference type="Proteomes" id="UP000198983"/>
    </source>
</evidence>
<protein>
    <submittedName>
        <fullName evidence="1">Uncharacterized protein</fullName>
    </submittedName>
</protein>
<dbReference type="STRING" id="117157.SAMN04489717_2982"/>
<sequence>MNMSKWTWKQILIVTVVALAVISIARSILPSSGGKGDAVDLTGHGSGRTTEVKVPEVRQPTKIVRFNGHKVPVGAGPVAVLNPALAKPGGQVGVNGSGFDKGARVDVMLSTGPSKAKATGKGKAKVKAPAADKGRVVASARANRDGVVNANFTYPVGVANQGGMQTVTLAQVGSTTKVAKAQLSAQSGVGLMSLSDEVGTPGTQLEVDAEGFAPNEPIKVYWGRISGVPSSMLRADPAGRLSHASLRVGVGAVGPNTVILMGARSKTTALAPFQLLRQYPMVLTKPFAARANQTINLTGKGFAPNERVLGYFNSPQGTPVMTMRAAGNGTIGGIGFKVPYGLFGRQSLVFVGEQSRASTKAGFLAQKYMPSVRTSTWGGLPGTMLNFYAKGFAPNEAVHVFVQGELVAAFRVNEKGSALAAGTYTIPADAQNKVVFKLVGARSQGVGTATVTVDKSEGKVQLPPQKKYRLPADLRY</sequence>